<feature type="compositionally biased region" description="Polar residues" evidence="1">
    <location>
        <begin position="1"/>
        <end position="18"/>
    </location>
</feature>
<comment type="caution">
    <text evidence="3">The sequence shown here is derived from an EMBL/GenBank/DDBJ whole genome shotgun (WGS) entry which is preliminary data.</text>
</comment>
<dbReference type="EMBL" id="JBHTIR010004402">
    <property type="protein sequence ID" value="MFD0857320.1"/>
    <property type="molecule type" value="Genomic_DNA"/>
</dbReference>
<feature type="region of interest" description="Disordered" evidence="1">
    <location>
        <begin position="1"/>
        <end position="22"/>
    </location>
</feature>
<dbReference type="InterPro" id="IPR007278">
    <property type="entry name" value="DUF397"/>
</dbReference>
<evidence type="ECO:0000259" key="2">
    <source>
        <dbReference type="Pfam" id="PF04149"/>
    </source>
</evidence>
<gene>
    <name evidence="3" type="ORF">ACFQ07_34270</name>
</gene>
<dbReference type="Proteomes" id="UP001597083">
    <property type="component" value="Unassembled WGS sequence"/>
</dbReference>
<sequence length="68" mass="7187">MNTTGSTFTQWRKSSYSGGESGQCVEVAQAPGLVGIRDSKNRAIGPLNMDRVVFAALVSKVKAGDLDL</sequence>
<evidence type="ECO:0000313" key="3">
    <source>
        <dbReference type="EMBL" id="MFD0857320.1"/>
    </source>
</evidence>
<organism evidence="3 4">
    <name type="scientific">Actinomadura adrarensis</name>
    <dbReference type="NCBI Taxonomy" id="1819600"/>
    <lineage>
        <taxon>Bacteria</taxon>
        <taxon>Bacillati</taxon>
        <taxon>Actinomycetota</taxon>
        <taxon>Actinomycetes</taxon>
        <taxon>Streptosporangiales</taxon>
        <taxon>Thermomonosporaceae</taxon>
        <taxon>Actinomadura</taxon>
    </lineage>
</organism>
<protein>
    <submittedName>
        <fullName evidence="3">DUF397 domain-containing protein</fullName>
    </submittedName>
</protein>
<name>A0ABW3CSY2_9ACTN</name>
<evidence type="ECO:0000313" key="4">
    <source>
        <dbReference type="Proteomes" id="UP001597083"/>
    </source>
</evidence>
<dbReference type="Pfam" id="PF04149">
    <property type="entry name" value="DUF397"/>
    <property type="match status" value="1"/>
</dbReference>
<feature type="domain" description="DUF397" evidence="2">
    <location>
        <begin position="9"/>
        <end position="62"/>
    </location>
</feature>
<accession>A0ABW3CSY2</accession>
<keyword evidence="4" id="KW-1185">Reference proteome</keyword>
<proteinExistence type="predicted"/>
<reference evidence="4" key="1">
    <citation type="journal article" date="2019" name="Int. J. Syst. Evol. Microbiol.">
        <title>The Global Catalogue of Microorganisms (GCM) 10K type strain sequencing project: providing services to taxonomists for standard genome sequencing and annotation.</title>
        <authorList>
            <consortium name="The Broad Institute Genomics Platform"/>
            <consortium name="The Broad Institute Genome Sequencing Center for Infectious Disease"/>
            <person name="Wu L."/>
            <person name="Ma J."/>
        </authorList>
    </citation>
    <scope>NUCLEOTIDE SEQUENCE [LARGE SCALE GENOMIC DNA]</scope>
    <source>
        <strain evidence="4">JCM 31696</strain>
    </source>
</reference>
<evidence type="ECO:0000256" key="1">
    <source>
        <dbReference type="SAM" id="MobiDB-lite"/>
    </source>
</evidence>